<proteinExistence type="predicted"/>
<evidence type="ECO:0000313" key="2">
    <source>
        <dbReference type="Proteomes" id="UP000887575"/>
    </source>
</evidence>
<organism evidence="2 3">
    <name type="scientific">Mesorhabditis belari</name>
    <dbReference type="NCBI Taxonomy" id="2138241"/>
    <lineage>
        <taxon>Eukaryota</taxon>
        <taxon>Metazoa</taxon>
        <taxon>Ecdysozoa</taxon>
        <taxon>Nematoda</taxon>
        <taxon>Chromadorea</taxon>
        <taxon>Rhabditida</taxon>
        <taxon>Rhabditina</taxon>
        <taxon>Rhabditomorpha</taxon>
        <taxon>Rhabditoidea</taxon>
        <taxon>Rhabditidae</taxon>
        <taxon>Mesorhabditinae</taxon>
        <taxon>Mesorhabditis</taxon>
    </lineage>
</organism>
<feature type="chain" id="PRO_5042108793" evidence="1">
    <location>
        <begin position="17"/>
        <end position="199"/>
    </location>
</feature>
<reference evidence="3" key="1">
    <citation type="submission" date="2024-02" db="UniProtKB">
        <authorList>
            <consortium name="WormBaseParasite"/>
        </authorList>
    </citation>
    <scope>IDENTIFICATION</scope>
</reference>
<feature type="signal peptide" evidence="1">
    <location>
        <begin position="1"/>
        <end position="16"/>
    </location>
</feature>
<dbReference type="Proteomes" id="UP000887575">
    <property type="component" value="Unassembled WGS sequence"/>
</dbReference>
<dbReference type="WBParaSite" id="MBELARI_LOCUS17137">
    <property type="protein sequence ID" value="MBELARI_LOCUS17137"/>
    <property type="gene ID" value="MBELARI_LOCUS17137"/>
</dbReference>
<keyword evidence="2" id="KW-1185">Reference proteome</keyword>
<name>A0AAF3J5B4_9BILA</name>
<accession>A0AAF3J5B4</accession>
<dbReference type="AlphaFoldDB" id="A0AAF3J5B4"/>
<protein>
    <submittedName>
        <fullName evidence="3">Uncharacterized protein</fullName>
    </submittedName>
</protein>
<keyword evidence="1" id="KW-0732">Signal</keyword>
<sequence>MLLLFGCFLLFTTTFGDVGTCNHTVEPLSWLTTTGRGLADWSSAGIRPNGPNYCLQGNRQDNTVEVNYHMNISADSIPLRYSRNPWIMNDDNTTQNGCLNKDPRIKYCFSFCTADLENLITKAALKFRIAYQLAAEVYENYGSPKDVAVTTIELSLTDPNAHLDVQVFMLPCWCSVYVGIHPDFGPSYLYEIQVAHLLT</sequence>
<evidence type="ECO:0000313" key="3">
    <source>
        <dbReference type="WBParaSite" id="MBELARI_LOCUS17137"/>
    </source>
</evidence>
<evidence type="ECO:0000256" key="1">
    <source>
        <dbReference type="SAM" id="SignalP"/>
    </source>
</evidence>